<dbReference type="RefSeq" id="WP_380043622.1">
    <property type="nucleotide sequence ID" value="NZ_JBHLTC010000001.1"/>
</dbReference>
<evidence type="ECO:0000313" key="1">
    <source>
        <dbReference type="EMBL" id="MFC0622944.1"/>
    </source>
</evidence>
<dbReference type="EMBL" id="JBHLTC010000001">
    <property type="protein sequence ID" value="MFC0622944.1"/>
    <property type="molecule type" value="Genomic_DNA"/>
</dbReference>
<proteinExistence type="predicted"/>
<accession>A0ABV6QE80</accession>
<sequence length="53" mass="5425">MTLRATTCVEGAKIVLALMKLLAGPAPTRVPAQHPLIYKPGEPDVPAAGACAD</sequence>
<organism evidence="1 2">
    <name type="scientific">Kribbella deserti</name>
    <dbReference type="NCBI Taxonomy" id="1926257"/>
    <lineage>
        <taxon>Bacteria</taxon>
        <taxon>Bacillati</taxon>
        <taxon>Actinomycetota</taxon>
        <taxon>Actinomycetes</taxon>
        <taxon>Propionibacteriales</taxon>
        <taxon>Kribbellaceae</taxon>
        <taxon>Kribbella</taxon>
    </lineage>
</organism>
<reference evidence="1 2" key="1">
    <citation type="submission" date="2024-09" db="EMBL/GenBank/DDBJ databases">
        <authorList>
            <person name="Sun Q."/>
            <person name="Mori K."/>
        </authorList>
    </citation>
    <scope>NUCLEOTIDE SEQUENCE [LARGE SCALE GENOMIC DNA]</scope>
    <source>
        <strain evidence="1 2">CGMCC 1.15906</strain>
    </source>
</reference>
<evidence type="ECO:0000313" key="2">
    <source>
        <dbReference type="Proteomes" id="UP001589890"/>
    </source>
</evidence>
<gene>
    <name evidence="1" type="ORF">ACFFGN_02660</name>
</gene>
<dbReference type="Proteomes" id="UP001589890">
    <property type="component" value="Unassembled WGS sequence"/>
</dbReference>
<comment type="caution">
    <text evidence="1">The sequence shown here is derived from an EMBL/GenBank/DDBJ whole genome shotgun (WGS) entry which is preliminary data.</text>
</comment>
<keyword evidence="2" id="KW-1185">Reference proteome</keyword>
<name>A0ABV6QE80_9ACTN</name>
<protein>
    <submittedName>
        <fullName evidence="1">Uncharacterized protein</fullName>
    </submittedName>
</protein>